<evidence type="ECO:0000313" key="1">
    <source>
        <dbReference type="EMBL" id="MFC0046982.1"/>
    </source>
</evidence>
<dbReference type="InterPro" id="IPR014991">
    <property type="entry name" value="DUF1840"/>
</dbReference>
<keyword evidence="2" id="KW-1185">Reference proteome</keyword>
<gene>
    <name evidence="1" type="ORF">ACFFJP_01600</name>
</gene>
<accession>A0ABV6B7Y2</accession>
<proteinExistence type="predicted"/>
<organism evidence="1 2">
    <name type="scientific">Rheinheimera tilapiae</name>
    <dbReference type="NCBI Taxonomy" id="875043"/>
    <lineage>
        <taxon>Bacteria</taxon>
        <taxon>Pseudomonadati</taxon>
        <taxon>Pseudomonadota</taxon>
        <taxon>Gammaproteobacteria</taxon>
        <taxon>Chromatiales</taxon>
        <taxon>Chromatiaceae</taxon>
        <taxon>Rheinheimera</taxon>
    </lineage>
</organism>
<evidence type="ECO:0000313" key="2">
    <source>
        <dbReference type="Proteomes" id="UP001589813"/>
    </source>
</evidence>
<dbReference type="Proteomes" id="UP001589813">
    <property type="component" value="Unassembled WGS sequence"/>
</dbReference>
<dbReference type="RefSeq" id="WP_377239774.1">
    <property type="nucleotide sequence ID" value="NZ_JBHLXP010000001.1"/>
</dbReference>
<name>A0ABV6B7Y2_9GAMM</name>
<sequence length="127" mass="13518">MITFTTPNWYPLTYLQAQGEQMLQMMGCTPYDNNTGRGGKAAKAEGIVPAGAVADALALLQQHSDADAQAAVQTDQADNSNLAGHIAPVLQLESQISLATRTFPLLQLLQAAQTAGQPVIWRHSTNS</sequence>
<comment type="caution">
    <text evidence="1">The sequence shown here is derived from an EMBL/GenBank/DDBJ whole genome shotgun (WGS) entry which is preliminary data.</text>
</comment>
<protein>
    <submittedName>
        <fullName evidence="1">DUF1840 family protein</fullName>
    </submittedName>
</protein>
<dbReference type="EMBL" id="JBHLXP010000001">
    <property type="protein sequence ID" value="MFC0046982.1"/>
    <property type="molecule type" value="Genomic_DNA"/>
</dbReference>
<dbReference type="Pfam" id="PF08895">
    <property type="entry name" value="DUF1840"/>
    <property type="match status" value="1"/>
</dbReference>
<reference evidence="1 2" key="1">
    <citation type="submission" date="2024-09" db="EMBL/GenBank/DDBJ databases">
        <authorList>
            <person name="Sun Q."/>
            <person name="Mori K."/>
        </authorList>
    </citation>
    <scope>NUCLEOTIDE SEQUENCE [LARGE SCALE GENOMIC DNA]</scope>
    <source>
        <strain evidence="1 2">KCTC 23315</strain>
    </source>
</reference>